<evidence type="ECO:0000313" key="2">
    <source>
        <dbReference type="EMBL" id="THV53825.1"/>
    </source>
</evidence>
<sequence length="428" mass="48077">MSSRTSFKPVEVQVVYGECGHVLRKTQVIPIQVPTGEETSKNKKRNGSTSSNTSKSSRRSSWKSFLCAGAEQAESDSDNEADLEFQCAGLELVDHIPGLCPDCTTRQSRLIAQQHARGAEIIRAQIAQEQDDERERQRRSYRRMEDRRTKFRCGKCVKEDHHPTDRSANDGFCCEFGSSFWNAKTPDAEPFSVPSVELKRMTLGTAEARNAATKAANSYGWKSQPDKFNRIEPEVISQFIGIPGTQPASLPAPVVPRFEDANLDVDRWNSQVRTHRGTVPAPSKALPPTPLSRKPRATPVRLQPSNGRQGASKVIPLKTKDSDVSVMTSPLKSGEVSPVSPTNSHWPSSLSRPSSITRPKTQDGEYNLRRQMSNLEREIDGALESWTQPQAEPEPEPQERRRRRQFSCVQDRATTKQNWLYEMVMNKM</sequence>
<dbReference type="EMBL" id="PQXL01000041">
    <property type="protein sequence ID" value="THV53825.1"/>
    <property type="molecule type" value="Genomic_DNA"/>
</dbReference>
<feature type="region of interest" description="Disordered" evidence="1">
    <location>
        <begin position="30"/>
        <end position="61"/>
    </location>
</feature>
<proteinExistence type="predicted"/>
<feature type="region of interest" description="Disordered" evidence="1">
    <location>
        <begin position="271"/>
        <end position="366"/>
    </location>
</feature>
<dbReference type="Proteomes" id="UP000308671">
    <property type="component" value="Unassembled WGS sequence"/>
</dbReference>
<reference evidence="2 3" key="1">
    <citation type="submission" date="2017-12" db="EMBL/GenBank/DDBJ databases">
        <title>Comparative genomics of Botrytis spp.</title>
        <authorList>
            <person name="Valero-Jimenez C.A."/>
            <person name="Tapia P."/>
            <person name="Veloso J."/>
            <person name="Silva-Moreno E."/>
            <person name="Staats M."/>
            <person name="Valdes J.H."/>
            <person name="Van Kan J.A.L."/>
        </authorList>
    </citation>
    <scope>NUCLEOTIDE SEQUENCE [LARGE SCALE GENOMIC DNA]</scope>
    <source>
        <strain evidence="2 3">MUCL435</strain>
    </source>
</reference>
<keyword evidence="3" id="KW-1185">Reference proteome</keyword>
<evidence type="ECO:0000313" key="3">
    <source>
        <dbReference type="Proteomes" id="UP000308671"/>
    </source>
</evidence>
<dbReference type="AlphaFoldDB" id="A0A4S8RBI8"/>
<feature type="compositionally biased region" description="Low complexity" evidence="1">
    <location>
        <begin position="344"/>
        <end position="355"/>
    </location>
</feature>
<organism evidence="2 3">
    <name type="scientific">Botrytis galanthina</name>
    <dbReference type="NCBI Taxonomy" id="278940"/>
    <lineage>
        <taxon>Eukaryota</taxon>
        <taxon>Fungi</taxon>
        <taxon>Dikarya</taxon>
        <taxon>Ascomycota</taxon>
        <taxon>Pezizomycotina</taxon>
        <taxon>Leotiomycetes</taxon>
        <taxon>Helotiales</taxon>
        <taxon>Sclerotiniaceae</taxon>
        <taxon>Botrytis</taxon>
    </lineage>
</organism>
<dbReference type="OrthoDB" id="3555840at2759"/>
<accession>A0A4S8RBI8</accession>
<name>A0A4S8RBI8_9HELO</name>
<feature type="region of interest" description="Disordered" evidence="1">
    <location>
        <begin position="378"/>
        <end position="408"/>
    </location>
</feature>
<evidence type="ECO:0000256" key="1">
    <source>
        <dbReference type="SAM" id="MobiDB-lite"/>
    </source>
</evidence>
<gene>
    <name evidence="2" type="ORF">BGAL_0041g00340</name>
</gene>
<protein>
    <submittedName>
        <fullName evidence="2">Uncharacterized protein</fullName>
    </submittedName>
</protein>
<comment type="caution">
    <text evidence="2">The sequence shown here is derived from an EMBL/GenBank/DDBJ whole genome shotgun (WGS) entry which is preliminary data.</text>
</comment>